<keyword evidence="2 7" id="KW-0732">Signal</keyword>
<evidence type="ECO:0000256" key="6">
    <source>
        <dbReference type="SAM" id="MobiDB-lite"/>
    </source>
</evidence>
<evidence type="ECO:0000256" key="7">
    <source>
        <dbReference type="SAM" id="SignalP"/>
    </source>
</evidence>
<feature type="signal peptide" evidence="7">
    <location>
        <begin position="1"/>
        <end position="27"/>
    </location>
</feature>
<accession>A0ABV1KW11</accession>
<sequence length="576" mass="64186">MNRKWIKLFTISLLVVLLISGCTSNNSKNGSSTNTKEPATDSKGNVAPEGKPATWIADRKIKGLVFMGSDDYTEDMNPEIKAKVKELTGIDFEIQIMKADHSIDGLVAGLAAGDLPDFIAFYLNNSGRPEMPVILKAAREGMFTDLTPLMKDTKVYSKYLEKGFLPIDTQYGVMFRPEFNGSTYFAHMNINREAGYSTNIVGGPFIRKDIAEALNIDPRTITTTDQLYDLAKKIKAGNFKDSNGKDVMPIGPAYWGGAEVGRLFQDLEWGADDQRINQDKDGKITHEAETPYAMKKVEFVKKLLSEKLMQPEFFTIDESRATEGAINGSWGIIANMHSMQDFNQDVHYLPIGPIKDVNGSTQMKVDFKSGYSGWAIPSTTKNPEDIMKFADFLASKQGKLLWKYGIEGRDYTLDADGKPLVKQEVLDLKAKDPNEAKKLGFDGVGNSWGNILGSTDNDNIVDFGEENWADKLNQGKSKGADIVAEYVNWKEQRKNAEVRDAYTPTSFLGEFDRGTELKAALDNYNDSLIKAYYSKSTEEAQKTLDSALKQMKSAGLDDYLKLITEKNKDPKTVLKF</sequence>
<feature type="compositionally biased region" description="Low complexity" evidence="6">
    <location>
        <begin position="26"/>
        <end position="36"/>
    </location>
</feature>
<dbReference type="Gene3D" id="3.40.190.10">
    <property type="entry name" value="Periplasmic binding protein-like II"/>
    <property type="match status" value="2"/>
</dbReference>
<comment type="caution">
    <text evidence="8">The sequence shown here is derived from an EMBL/GenBank/DDBJ whole genome shotgun (WGS) entry which is preliminary data.</text>
</comment>
<dbReference type="PROSITE" id="PS51257">
    <property type="entry name" value="PROKAR_LIPOPROTEIN"/>
    <property type="match status" value="1"/>
</dbReference>
<name>A0ABV1KW11_9BACL</name>
<keyword evidence="5" id="KW-0449">Lipoprotein</keyword>
<organism evidence="8 9">
    <name type="scientific">Cohnella silvisoli</name>
    <dbReference type="NCBI Taxonomy" id="2873699"/>
    <lineage>
        <taxon>Bacteria</taxon>
        <taxon>Bacillati</taxon>
        <taxon>Bacillota</taxon>
        <taxon>Bacilli</taxon>
        <taxon>Bacillales</taxon>
        <taxon>Paenibacillaceae</taxon>
        <taxon>Cohnella</taxon>
    </lineage>
</organism>
<keyword evidence="9" id="KW-1185">Reference proteome</keyword>
<evidence type="ECO:0000256" key="5">
    <source>
        <dbReference type="ARBA" id="ARBA00023288"/>
    </source>
</evidence>
<reference evidence="8 9" key="1">
    <citation type="journal article" date="2023" name="Genome Announc.">
        <title>Pan-Genome Analyses of the Genus Cohnella and Proposal of the Novel Species Cohnella silvisoli sp. nov., Isolated from Forest Soil.</title>
        <authorList>
            <person name="Wang C."/>
            <person name="Mao L."/>
            <person name="Bao G."/>
            <person name="Zhu H."/>
        </authorList>
    </citation>
    <scope>NUCLEOTIDE SEQUENCE [LARGE SCALE GENOMIC DNA]</scope>
    <source>
        <strain evidence="8 9">NL03-T5-1</strain>
    </source>
</reference>
<keyword evidence="4" id="KW-0564">Palmitate</keyword>
<evidence type="ECO:0000256" key="3">
    <source>
        <dbReference type="ARBA" id="ARBA00023136"/>
    </source>
</evidence>
<protein>
    <submittedName>
        <fullName evidence="8">Extracellular solute-binding protein</fullName>
    </submittedName>
</protein>
<dbReference type="SUPFAM" id="SSF53850">
    <property type="entry name" value="Periplasmic binding protein-like II"/>
    <property type="match status" value="1"/>
</dbReference>
<dbReference type="PANTHER" id="PTHR43649">
    <property type="entry name" value="ARABINOSE-BINDING PROTEIN-RELATED"/>
    <property type="match status" value="1"/>
</dbReference>
<keyword evidence="3" id="KW-0472">Membrane</keyword>
<gene>
    <name evidence="8" type="ORF">QJS35_17425</name>
</gene>
<feature type="region of interest" description="Disordered" evidence="6">
    <location>
        <begin position="26"/>
        <end position="50"/>
    </location>
</feature>
<evidence type="ECO:0000313" key="8">
    <source>
        <dbReference type="EMBL" id="MEQ4484180.1"/>
    </source>
</evidence>
<dbReference type="Proteomes" id="UP001493487">
    <property type="component" value="Unassembled WGS sequence"/>
</dbReference>
<dbReference type="Pfam" id="PF01547">
    <property type="entry name" value="SBP_bac_1"/>
    <property type="match status" value="1"/>
</dbReference>
<evidence type="ECO:0000313" key="9">
    <source>
        <dbReference type="Proteomes" id="UP001493487"/>
    </source>
</evidence>
<dbReference type="InterPro" id="IPR006059">
    <property type="entry name" value="SBP"/>
</dbReference>
<proteinExistence type="predicted"/>
<dbReference type="InterPro" id="IPR050490">
    <property type="entry name" value="Bact_solute-bd_prot1"/>
</dbReference>
<evidence type="ECO:0000256" key="1">
    <source>
        <dbReference type="ARBA" id="ARBA00022475"/>
    </source>
</evidence>
<dbReference type="EMBL" id="JASKHM010000010">
    <property type="protein sequence ID" value="MEQ4484180.1"/>
    <property type="molecule type" value="Genomic_DNA"/>
</dbReference>
<dbReference type="RefSeq" id="WP_232186563.1">
    <property type="nucleotide sequence ID" value="NZ_JAIOAP010000009.1"/>
</dbReference>
<dbReference type="PANTHER" id="PTHR43649:SF33">
    <property type="entry name" value="POLYGALACTURONAN_RHAMNOGALACTURONAN-BINDING PROTEIN YTCQ"/>
    <property type="match status" value="1"/>
</dbReference>
<feature type="chain" id="PRO_5046946924" evidence="7">
    <location>
        <begin position="28"/>
        <end position="576"/>
    </location>
</feature>
<evidence type="ECO:0000256" key="2">
    <source>
        <dbReference type="ARBA" id="ARBA00022729"/>
    </source>
</evidence>
<keyword evidence="1" id="KW-1003">Cell membrane</keyword>
<evidence type="ECO:0000256" key="4">
    <source>
        <dbReference type="ARBA" id="ARBA00023139"/>
    </source>
</evidence>